<keyword evidence="2" id="KW-1185">Reference proteome</keyword>
<evidence type="ECO:0000313" key="1">
    <source>
        <dbReference type="EMBL" id="KAI9917176.1"/>
    </source>
</evidence>
<proteinExistence type="predicted"/>
<gene>
    <name evidence="1" type="ORF">PsorP6_013344</name>
</gene>
<reference evidence="1 2" key="1">
    <citation type="journal article" date="2022" name="bioRxiv">
        <title>The genome of the oomycete Peronosclerospora sorghi, a cosmopolitan pathogen of maize and sorghum, is inflated with dispersed pseudogenes.</title>
        <authorList>
            <person name="Fletcher K."/>
            <person name="Martin F."/>
            <person name="Isakeit T."/>
            <person name="Cavanaugh K."/>
            <person name="Magill C."/>
            <person name="Michelmore R."/>
        </authorList>
    </citation>
    <scope>NUCLEOTIDE SEQUENCE [LARGE SCALE GENOMIC DNA]</scope>
    <source>
        <strain evidence="1">P6</strain>
    </source>
</reference>
<protein>
    <submittedName>
        <fullName evidence="1">Uncharacterized protein</fullName>
    </submittedName>
</protein>
<accession>A0ACC0WGJ5</accession>
<dbReference type="EMBL" id="CM047592">
    <property type="protein sequence ID" value="KAI9917176.1"/>
    <property type="molecule type" value="Genomic_DNA"/>
</dbReference>
<organism evidence="1 2">
    <name type="scientific">Peronosclerospora sorghi</name>
    <dbReference type="NCBI Taxonomy" id="230839"/>
    <lineage>
        <taxon>Eukaryota</taxon>
        <taxon>Sar</taxon>
        <taxon>Stramenopiles</taxon>
        <taxon>Oomycota</taxon>
        <taxon>Peronosporomycetes</taxon>
        <taxon>Peronosporales</taxon>
        <taxon>Peronosporaceae</taxon>
        <taxon>Peronosclerospora</taxon>
    </lineage>
</organism>
<name>A0ACC0WGJ5_9STRA</name>
<comment type="caution">
    <text evidence="1">The sequence shown here is derived from an EMBL/GenBank/DDBJ whole genome shotgun (WGS) entry which is preliminary data.</text>
</comment>
<sequence>MWLQVVSIDDVEKLTPISYHLIGDRQTTVHESTSRQFESEFLVAVATRREVGSRGSMAASRAANPNKEANDAAHRLKKLRSTEHQHRHFALLLIE</sequence>
<dbReference type="Proteomes" id="UP001163321">
    <property type="component" value="Chromosome 13"/>
</dbReference>
<evidence type="ECO:0000313" key="2">
    <source>
        <dbReference type="Proteomes" id="UP001163321"/>
    </source>
</evidence>